<dbReference type="Gene3D" id="3.40.50.1010">
    <property type="entry name" value="5'-nuclease"/>
    <property type="match status" value="1"/>
</dbReference>
<organism evidence="2 3">
    <name type="scientific">Thioalkalivibrio nitratireducens (strain DSM 14787 / UNIQEM 213 / ALEN2)</name>
    <dbReference type="NCBI Taxonomy" id="1255043"/>
    <lineage>
        <taxon>Bacteria</taxon>
        <taxon>Pseudomonadati</taxon>
        <taxon>Pseudomonadota</taxon>
        <taxon>Gammaproteobacteria</taxon>
        <taxon>Chromatiales</taxon>
        <taxon>Ectothiorhodospiraceae</taxon>
        <taxon>Thioalkalivibrio</taxon>
    </lineage>
</organism>
<dbReference type="eggNOG" id="COG4374">
    <property type="taxonomic scope" value="Bacteria"/>
</dbReference>
<dbReference type="SUPFAM" id="SSF88723">
    <property type="entry name" value="PIN domain-like"/>
    <property type="match status" value="1"/>
</dbReference>
<evidence type="ECO:0000259" key="1">
    <source>
        <dbReference type="Pfam" id="PF01850"/>
    </source>
</evidence>
<reference evidence="2" key="1">
    <citation type="submission" date="2015-12" db="EMBL/GenBank/DDBJ databases">
        <authorList>
            <person name="Tikhonova T.V."/>
            <person name="Pavlov A.R."/>
            <person name="Beletsky A.V."/>
            <person name="Mardanov A.V."/>
            <person name="Sorokin D.Y."/>
            <person name="Ravin N.V."/>
            <person name="Popov V.O."/>
        </authorList>
    </citation>
    <scope>NUCLEOTIDE SEQUENCE</scope>
    <source>
        <strain evidence="2">DSM 14787</strain>
    </source>
</reference>
<dbReference type="PATRIC" id="fig|1255043.3.peg.3568"/>
<gene>
    <name evidence="2" type="ordered locus">TVNIR_3537</name>
</gene>
<dbReference type="HOGENOM" id="CLU_193017_0_0_6"/>
<proteinExistence type="predicted"/>
<evidence type="ECO:0000313" key="3">
    <source>
        <dbReference type="Proteomes" id="UP000010809"/>
    </source>
</evidence>
<dbReference type="EMBL" id="CP003989">
    <property type="protein sequence ID" value="AGA35167.1"/>
    <property type="molecule type" value="Genomic_DNA"/>
</dbReference>
<dbReference type="KEGG" id="tni:TVNIR_3537"/>
<evidence type="ECO:0000313" key="2">
    <source>
        <dbReference type="EMBL" id="AGA35167.1"/>
    </source>
</evidence>
<keyword evidence="3" id="KW-1185">Reference proteome</keyword>
<dbReference type="AlphaFoldDB" id="L0E1P7"/>
<dbReference type="Pfam" id="PF01850">
    <property type="entry name" value="PIN"/>
    <property type="match status" value="1"/>
</dbReference>
<dbReference type="Proteomes" id="UP000010809">
    <property type="component" value="Chromosome"/>
</dbReference>
<dbReference type="InterPro" id="IPR029060">
    <property type="entry name" value="PIN-like_dom_sf"/>
</dbReference>
<sequence>MRQEFTEVGVSFEPFTPQQAETAAWLWSHTRNHGLSLADRACLALAMDKGLPVITADRAWVRLNLDIEIRVLR</sequence>
<accession>L0E1P7</accession>
<protein>
    <submittedName>
        <fullName evidence="2">PilT protein domain-containing protein</fullName>
    </submittedName>
</protein>
<feature type="domain" description="PIN" evidence="1">
    <location>
        <begin position="9"/>
        <end position="63"/>
    </location>
</feature>
<name>L0E1P7_THIND</name>
<dbReference type="InterPro" id="IPR002716">
    <property type="entry name" value="PIN_dom"/>
</dbReference>